<protein>
    <submittedName>
        <fullName evidence="2">Tetratricopeptide repeat protein</fullName>
    </submittedName>
</protein>
<dbReference type="InterPro" id="IPR019734">
    <property type="entry name" value="TPR_rpt"/>
</dbReference>
<accession>A0ABT9IZQ0</accession>
<gene>
    <name evidence="2" type="ORF">Q5Y73_12030</name>
</gene>
<feature type="domain" description="HTH cro/C1-type" evidence="1">
    <location>
        <begin position="7"/>
        <end position="60"/>
    </location>
</feature>
<dbReference type="EMBL" id="JAVAMP010000004">
    <property type="protein sequence ID" value="MDP5274838.1"/>
    <property type="molecule type" value="Genomic_DNA"/>
</dbReference>
<dbReference type="Gene3D" id="1.25.40.10">
    <property type="entry name" value="Tetratricopeptide repeat domain"/>
    <property type="match status" value="1"/>
</dbReference>
<dbReference type="InterPro" id="IPR011990">
    <property type="entry name" value="TPR-like_helical_dom_sf"/>
</dbReference>
<sequence length="412" mass="49396">MEIGSIIRTARISKRITQEELAHGICSISHLSKIENGSREGNEETIKLLLDKLNIHISQYKEEYKYFLQLIDDWYQAIVYEDFEDAKNKYNFLKENQQIVTSIHLYNYYSIVEYRYFLSLNDKVKYKYIRKILLKKTKKFSQYEFALFTYYNGIYYLKGGDVDPAHVILNKLIDKNFNHYGELYYHYAYTMKLLKNYGASILYCNKALEIFNTHNNFKKKMHTQMLIANNYQKIGAVKDSEEHYNILLKNAIRLKNDPTIAITYHNIAHLKKVSNNYKEAIDLFENSIKYFRKSETSYLQSLCDLAEVYLLIGDKEKFFELYNQILQLARQEKNKQIEKQYYIKNKFYTSTLEEFANFFTAIQMDTLLNFELLNDVILYSEALISFYRDKKDMQNQIKYLELVNRLYKSKYT</sequence>
<evidence type="ECO:0000313" key="3">
    <source>
        <dbReference type="Proteomes" id="UP001231941"/>
    </source>
</evidence>
<organism evidence="2 3">
    <name type="scientific">Chengkuizengella axinellae</name>
    <dbReference type="NCBI Taxonomy" id="3064388"/>
    <lineage>
        <taxon>Bacteria</taxon>
        <taxon>Bacillati</taxon>
        <taxon>Bacillota</taxon>
        <taxon>Bacilli</taxon>
        <taxon>Bacillales</taxon>
        <taxon>Paenibacillaceae</taxon>
        <taxon>Chengkuizengella</taxon>
    </lineage>
</organism>
<dbReference type="Pfam" id="PF13424">
    <property type="entry name" value="TPR_12"/>
    <property type="match status" value="1"/>
</dbReference>
<dbReference type="InterPro" id="IPR001387">
    <property type="entry name" value="Cro/C1-type_HTH"/>
</dbReference>
<dbReference type="Pfam" id="PF01381">
    <property type="entry name" value="HTH_3"/>
    <property type="match status" value="1"/>
</dbReference>
<keyword evidence="3" id="KW-1185">Reference proteome</keyword>
<reference evidence="2 3" key="1">
    <citation type="submission" date="2023-08" db="EMBL/GenBank/DDBJ databases">
        <authorList>
            <person name="Park J.-S."/>
        </authorList>
    </citation>
    <scope>NUCLEOTIDE SEQUENCE [LARGE SCALE GENOMIC DNA]</scope>
    <source>
        <strain evidence="2 3">2205SS18-9</strain>
    </source>
</reference>
<proteinExistence type="predicted"/>
<dbReference type="SUPFAM" id="SSF48452">
    <property type="entry name" value="TPR-like"/>
    <property type="match status" value="1"/>
</dbReference>
<dbReference type="SMART" id="SM00028">
    <property type="entry name" value="TPR"/>
    <property type="match status" value="3"/>
</dbReference>
<dbReference type="PROSITE" id="PS50943">
    <property type="entry name" value="HTH_CROC1"/>
    <property type="match status" value="1"/>
</dbReference>
<dbReference type="SMART" id="SM00530">
    <property type="entry name" value="HTH_XRE"/>
    <property type="match status" value="1"/>
</dbReference>
<dbReference type="Pfam" id="PF13181">
    <property type="entry name" value="TPR_8"/>
    <property type="match status" value="1"/>
</dbReference>
<dbReference type="InterPro" id="IPR010982">
    <property type="entry name" value="Lambda_DNA-bd_dom_sf"/>
</dbReference>
<dbReference type="CDD" id="cd00093">
    <property type="entry name" value="HTH_XRE"/>
    <property type="match status" value="1"/>
</dbReference>
<name>A0ABT9IZQ0_9BACL</name>
<dbReference type="RefSeq" id="WP_305992140.1">
    <property type="nucleotide sequence ID" value="NZ_JAVAMP010000004.1"/>
</dbReference>
<dbReference type="SUPFAM" id="SSF47413">
    <property type="entry name" value="lambda repressor-like DNA-binding domains"/>
    <property type="match status" value="1"/>
</dbReference>
<dbReference type="Gene3D" id="1.10.260.40">
    <property type="entry name" value="lambda repressor-like DNA-binding domains"/>
    <property type="match status" value="1"/>
</dbReference>
<comment type="caution">
    <text evidence="2">The sequence shown here is derived from an EMBL/GenBank/DDBJ whole genome shotgun (WGS) entry which is preliminary data.</text>
</comment>
<dbReference type="Proteomes" id="UP001231941">
    <property type="component" value="Unassembled WGS sequence"/>
</dbReference>
<evidence type="ECO:0000259" key="1">
    <source>
        <dbReference type="PROSITE" id="PS50943"/>
    </source>
</evidence>
<evidence type="ECO:0000313" key="2">
    <source>
        <dbReference type="EMBL" id="MDP5274838.1"/>
    </source>
</evidence>